<sequence>MLLAGRTGILVGARSSTTTLRKTPRTSSEPCTQTLTLCSCTLNHCSLESLLQKSPNRRETKM</sequence>
<reference evidence="1" key="1">
    <citation type="submission" date="2023-04" db="EMBL/GenBank/DDBJ databases">
        <authorList>
            <consortium name="ELIXIR-Norway"/>
        </authorList>
    </citation>
    <scope>NUCLEOTIDE SEQUENCE [LARGE SCALE GENOMIC DNA]</scope>
</reference>
<proteinExistence type="predicted"/>
<evidence type="ECO:0000313" key="1">
    <source>
        <dbReference type="EMBL" id="CAI9153588.1"/>
    </source>
</evidence>
<organism evidence="1 2">
    <name type="scientific">Rangifer tarandus platyrhynchus</name>
    <name type="common">Svalbard reindeer</name>
    <dbReference type="NCBI Taxonomy" id="3082113"/>
    <lineage>
        <taxon>Eukaryota</taxon>
        <taxon>Metazoa</taxon>
        <taxon>Chordata</taxon>
        <taxon>Craniata</taxon>
        <taxon>Vertebrata</taxon>
        <taxon>Euteleostomi</taxon>
        <taxon>Mammalia</taxon>
        <taxon>Eutheria</taxon>
        <taxon>Laurasiatheria</taxon>
        <taxon>Artiodactyla</taxon>
        <taxon>Ruminantia</taxon>
        <taxon>Pecora</taxon>
        <taxon>Cervidae</taxon>
        <taxon>Odocoileinae</taxon>
        <taxon>Rangifer</taxon>
    </lineage>
</organism>
<gene>
    <name evidence="1" type="ORF">MRATA1EN1_LOCUS2550</name>
</gene>
<dbReference type="Proteomes" id="UP001176941">
    <property type="component" value="Chromosome 10"/>
</dbReference>
<evidence type="ECO:0000313" key="2">
    <source>
        <dbReference type="Proteomes" id="UP001176941"/>
    </source>
</evidence>
<accession>A0ABN8XZG4</accession>
<name>A0ABN8XZG4_RANTA</name>
<protein>
    <submittedName>
        <fullName evidence="1">Uncharacterized protein</fullName>
    </submittedName>
</protein>
<dbReference type="EMBL" id="OX459946">
    <property type="protein sequence ID" value="CAI9153588.1"/>
    <property type="molecule type" value="Genomic_DNA"/>
</dbReference>
<keyword evidence="2" id="KW-1185">Reference proteome</keyword>